<dbReference type="PANTHER" id="PTHR42928">
    <property type="entry name" value="TRICARBOXYLATE-BINDING PROTEIN"/>
    <property type="match status" value="1"/>
</dbReference>
<reference evidence="3 4" key="1">
    <citation type="submission" date="2019-03" db="EMBL/GenBank/DDBJ databases">
        <title>Ramlibacter rhizophilus CCTCC AB2015357, whole genome shotgun sequence.</title>
        <authorList>
            <person name="Zhang X."/>
            <person name="Feng G."/>
            <person name="Zhu H."/>
        </authorList>
    </citation>
    <scope>NUCLEOTIDE SEQUENCE [LARGE SCALE GENOMIC DNA]</scope>
    <source>
        <strain evidence="3 4">CCTCC AB2015357</strain>
    </source>
</reference>
<sequence length="323" mass="33814">MQRRTFLLTSAAAMAHGSVLAQSAAWPSRPVRLLIGYPPGGSTDVAGRLLAEQLGRRLGQQVIVENRPGAGGTVAASAVARAEPDGYTLMLAASPEVSIAPITMKAMPYDPVKDLQPITLVGQVPFVLVVNPSVPANTLSEFIAHAKANPGKLNYSSFGNNTSNHLAGEFFKSVSGVQATHIPYKGSGPSITDLIGGQVQYTFDTPPAVLEHVRAGKLRGLAVAARERLDGAPQVPTFAEAGLPAFSGGTWFGLFAPAKTPSAVVDRLNKETVAALNSPELKKAFSDRGIIASPQAPDEFGRFVQGEVGKWKDLAAKVGIVAE</sequence>
<organism evidence="3 4">
    <name type="scientific">Ramlibacter rhizophilus</name>
    <dbReference type="NCBI Taxonomy" id="1781167"/>
    <lineage>
        <taxon>Bacteria</taxon>
        <taxon>Pseudomonadati</taxon>
        <taxon>Pseudomonadota</taxon>
        <taxon>Betaproteobacteria</taxon>
        <taxon>Burkholderiales</taxon>
        <taxon>Comamonadaceae</taxon>
        <taxon>Ramlibacter</taxon>
    </lineage>
</organism>
<dbReference type="AlphaFoldDB" id="A0A4Z0BJP5"/>
<feature type="signal peptide" evidence="2">
    <location>
        <begin position="1"/>
        <end position="21"/>
    </location>
</feature>
<evidence type="ECO:0000313" key="4">
    <source>
        <dbReference type="Proteomes" id="UP000297564"/>
    </source>
</evidence>
<evidence type="ECO:0000256" key="1">
    <source>
        <dbReference type="ARBA" id="ARBA00006987"/>
    </source>
</evidence>
<evidence type="ECO:0000256" key="2">
    <source>
        <dbReference type="SAM" id="SignalP"/>
    </source>
</evidence>
<dbReference type="InterPro" id="IPR005064">
    <property type="entry name" value="BUG"/>
</dbReference>
<dbReference type="EMBL" id="SMLL01000005">
    <property type="protein sequence ID" value="TFY98649.1"/>
    <property type="molecule type" value="Genomic_DNA"/>
</dbReference>
<keyword evidence="2" id="KW-0732">Signal</keyword>
<proteinExistence type="inferred from homology"/>
<dbReference type="CDD" id="cd13578">
    <property type="entry name" value="PBP2_Bug27"/>
    <property type="match status" value="1"/>
</dbReference>
<comment type="similarity">
    <text evidence="1">Belongs to the UPF0065 (bug) family.</text>
</comment>
<name>A0A4Z0BJP5_9BURK</name>
<protein>
    <submittedName>
        <fullName evidence="3">Tripartite tricarboxylate transporter substrate binding protein</fullName>
    </submittedName>
</protein>
<evidence type="ECO:0000313" key="3">
    <source>
        <dbReference type="EMBL" id="TFY98649.1"/>
    </source>
</evidence>
<dbReference type="PIRSF" id="PIRSF017082">
    <property type="entry name" value="YflP"/>
    <property type="match status" value="1"/>
</dbReference>
<dbReference type="Pfam" id="PF03401">
    <property type="entry name" value="TctC"/>
    <property type="match status" value="1"/>
</dbReference>
<dbReference type="OrthoDB" id="9780943at2"/>
<dbReference type="RefSeq" id="WP_135285800.1">
    <property type="nucleotide sequence ID" value="NZ_SMLL01000005.1"/>
</dbReference>
<dbReference type="PANTHER" id="PTHR42928:SF5">
    <property type="entry name" value="BLR1237 PROTEIN"/>
    <property type="match status" value="1"/>
</dbReference>
<keyword evidence="4" id="KW-1185">Reference proteome</keyword>
<gene>
    <name evidence="3" type="ORF">EZ242_14070</name>
</gene>
<dbReference type="Gene3D" id="3.40.190.10">
    <property type="entry name" value="Periplasmic binding protein-like II"/>
    <property type="match status" value="1"/>
</dbReference>
<dbReference type="InterPro" id="IPR042100">
    <property type="entry name" value="Bug_dom1"/>
</dbReference>
<dbReference type="Proteomes" id="UP000297564">
    <property type="component" value="Unassembled WGS sequence"/>
</dbReference>
<accession>A0A4Z0BJP5</accession>
<comment type="caution">
    <text evidence="3">The sequence shown here is derived from an EMBL/GenBank/DDBJ whole genome shotgun (WGS) entry which is preliminary data.</text>
</comment>
<dbReference type="Gene3D" id="3.40.190.150">
    <property type="entry name" value="Bordetella uptake gene, domain 1"/>
    <property type="match status" value="1"/>
</dbReference>
<feature type="chain" id="PRO_5021420736" evidence="2">
    <location>
        <begin position="22"/>
        <end position="323"/>
    </location>
</feature>
<dbReference type="SUPFAM" id="SSF53850">
    <property type="entry name" value="Periplasmic binding protein-like II"/>
    <property type="match status" value="1"/>
</dbReference>